<keyword evidence="2" id="KW-1185">Reference proteome</keyword>
<name>A0A8K1GFY4_9PASS</name>
<accession>A0A8K1GFY4</accession>
<evidence type="ECO:0000313" key="1">
    <source>
        <dbReference type="EMBL" id="TRZ17407.1"/>
    </source>
</evidence>
<comment type="caution">
    <text evidence="1">The sequence shown here is derived from an EMBL/GenBank/DDBJ whole genome shotgun (WGS) entry which is preliminary data.</text>
</comment>
<dbReference type="OrthoDB" id="416454at2759"/>
<dbReference type="PANTHER" id="PTHR33332">
    <property type="entry name" value="REVERSE TRANSCRIPTASE DOMAIN-CONTAINING PROTEIN"/>
    <property type="match status" value="1"/>
</dbReference>
<organism evidence="1 2">
    <name type="scientific">Zosterops borbonicus</name>
    <dbReference type="NCBI Taxonomy" id="364589"/>
    <lineage>
        <taxon>Eukaryota</taxon>
        <taxon>Metazoa</taxon>
        <taxon>Chordata</taxon>
        <taxon>Craniata</taxon>
        <taxon>Vertebrata</taxon>
        <taxon>Euteleostomi</taxon>
        <taxon>Archelosauria</taxon>
        <taxon>Archosauria</taxon>
        <taxon>Dinosauria</taxon>
        <taxon>Saurischia</taxon>
        <taxon>Theropoda</taxon>
        <taxon>Coelurosauria</taxon>
        <taxon>Aves</taxon>
        <taxon>Neognathae</taxon>
        <taxon>Neoaves</taxon>
        <taxon>Telluraves</taxon>
        <taxon>Australaves</taxon>
        <taxon>Passeriformes</taxon>
        <taxon>Sylvioidea</taxon>
        <taxon>Zosteropidae</taxon>
        <taxon>Zosterops</taxon>
    </lineage>
</organism>
<dbReference type="AlphaFoldDB" id="A0A8K1GFY4"/>
<dbReference type="EMBL" id="SWJQ01000269">
    <property type="protein sequence ID" value="TRZ17407.1"/>
    <property type="molecule type" value="Genomic_DNA"/>
</dbReference>
<gene>
    <name evidence="1" type="ORF">HGM15179_009710</name>
</gene>
<evidence type="ECO:0000313" key="2">
    <source>
        <dbReference type="Proteomes" id="UP000796761"/>
    </source>
</evidence>
<protein>
    <recommendedName>
        <fullName evidence="3">Rna-directed dna polymerase from mobile element jockey-like</fullName>
    </recommendedName>
</protein>
<proteinExistence type="predicted"/>
<reference evidence="1" key="1">
    <citation type="submission" date="2019-04" db="EMBL/GenBank/DDBJ databases">
        <title>Genome assembly of Zosterops borbonicus 15179.</title>
        <authorList>
            <person name="Leroy T."/>
            <person name="Anselmetti Y."/>
            <person name="Tilak M.-K."/>
            <person name="Nabholz B."/>
        </authorList>
    </citation>
    <scope>NUCLEOTIDE SEQUENCE</scope>
    <source>
        <strain evidence="1">HGM_15179</strain>
        <tissue evidence="1">Muscle</tissue>
    </source>
</reference>
<sequence length="148" mass="16338">MLADDTKLGGVANTPESCAALQRHLDRLETWAEKNNLKFIKGKSRVLQLGRNEPLHLYRPRTDLLGSSLVGKDLGILVSMSQQCALVAKKVGDILGCIRKKSTASREREVILPLSSALVRHIWRAVSSSGPLRTTETWNSWSGSSEEE</sequence>
<evidence type="ECO:0008006" key="3">
    <source>
        <dbReference type="Google" id="ProtNLM"/>
    </source>
</evidence>
<dbReference type="Proteomes" id="UP000796761">
    <property type="component" value="Unassembled WGS sequence"/>
</dbReference>